<protein>
    <recommendedName>
        <fullName evidence="3">Pre-mRNA-splicing factor CWC15</fullName>
    </recommendedName>
</protein>
<proteinExistence type="inferred from homology"/>
<evidence type="ECO:0000313" key="8">
    <source>
        <dbReference type="Proteomes" id="UP000301737"/>
    </source>
</evidence>
<dbReference type="GO" id="GO:0071013">
    <property type="term" value="C:catalytic step 2 spliceosome"/>
    <property type="evidence" value="ECO:0007669"/>
    <property type="project" value="TreeGrafter"/>
</dbReference>
<keyword evidence="5" id="KW-0508">mRNA splicing</keyword>
<evidence type="ECO:0000313" key="7">
    <source>
        <dbReference type="EMBL" id="GCF00870.1"/>
    </source>
</evidence>
<gene>
    <name evidence="7" type="primary">CWC15</name>
    <name evidence="7" type="ORF">ZYGM_001135</name>
</gene>
<organism evidence="7 8">
    <name type="scientific">Zygosaccharomyces mellis</name>
    <dbReference type="NCBI Taxonomy" id="42258"/>
    <lineage>
        <taxon>Eukaryota</taxon>
        <taxon>Fungi</taxon>
        <taxon>Dikarya</taxon>
        <taxon>Ascomycota</taxon>
        <taxon>Saccharomycotina</taxon>
        <taxon>Saccharomycetes</taxon>
        <taxon>Saccharomycetales</taxon>
        <taxon>Saccharomycetaceae</taxon>
        <taxon>Zygosaccharomyces</taxon>
    </lineage>
</organism>
<dbReference type="OrthoDB" id="30179at2759"/>
<dbReference type="AlphaFoldDB" id="A0A4C2EDC4"/>
<sequence length="174" mass="20521">MTTSHRPQLEARSGAKAASYVPTSTQHARLLPGHKTLKYRKNKNNQGPMRYQPLGTQEVRQQEKDTIKDDDGRNDNDEEEDDDDDDEDDQEALLQELNNIRQKRMVEKIRNEQRQQSEMDLTRIPTPKTTSGWRKTTFGRDRVSKRKQVDKAPEYVNDMTKTAYHEEFIRRFIK</sequence>
<evidence type="ECO:0000256" key="1">
    <source>
        <dbReference type="ARBA" id="ARBA00003777"/>
    </source>
</evidence>
<dbReference type="PANTHER" id="PTHR12718">
    <property type="entry name" value="CELL CYCLE CONTROL PROTEIN CWF15"/>
    <property type="match status" value="1"/>
</dbReference>
<comment type="function">
    <text evidence="1">Involved in pre-mRNA splicing.</text>
</comment>
<evidence type="ECO:0000256" key="3">
    <source>
        <dbReference type="ARBA" id="ARBA00020693"/>
    </source>
</evidence>
<dbReference type="PANTHER" id="PTHR12718:SF2">
    <property type="entry name" value="SPLICEOSOME-ASSOCIATED PROTEIN CWC15 HOMOLOG"/>
    <property type="match status" value="1"/>
</dbReference>
<feature type="compositionally biased region" description="Basic and acidic residues" evidence="6">
    <location>
        <begin position="138"/>
        <end position="149"/>
    </location>
</feature>
<feature type="compositionally biased region" description="Basic and acidic residues" evidence="6">
    <location>
        <begin position="60"/>
        <end position="75"/>
    </location>
</feature>
<dbReference type="GO" id="GO:0003723">
    <property type="term" value="F:RNA binding"/>
    <property type="evidence" value="ECO:0007669"/>
    <property type="project" value="TreeGrafter"/>
</dbReference>
<dbReference type="GO" id="GO:0045292">
    <property type="term" value="P:mRNA cis splicing, via spliceosome"/>
    <property type="evidence" value="ECO:0007669"/>
    <property type="project" value="TreeGrafter"/>
</dbReference>
<evidence type="ECO:0000256" key="2">
    <source>
        <dbReference type="ARBA" id="ARBA00006644"/>
    </source>
</evidence>
<dbReference type="InterPro" id="IPR006973">
    <property type="entry name" value="Cwf_Cwc_15"/>
</dbReference>
<keyword evidence="8" id="KW-1185">Reference proteome</keyword>
<evidence type="ECO:0000256" key="6">
    <source>
        <dbReference type="SAM" id="MobiDB-lite"/>
    </source>
</evidence>
<evidence type="ECO:0000256" key="4">
    <source>
        <dbReference type="ARBA" id="ARBA00022664"/>
    </source>
</evidence>
<dbReference type="Pfam" id="PF04889">
    <property type="entry name" value="Cwf_Cwc_15"/>
    <property type="match status" value="1"/>
</dbReference>
<feature type="region of interest" description="Disordered" evidence="6">
    <location>
        <begin position="1"/>
        <end position="92"/>
    </location>
</feature>
<comment type="caution">
    <text evidence="7">The sequence shown here is derived from an EMBL/GenBank/DDBJ whole genome shotgun (WGS) entry which is preliminary data.</text>
</comment>
<feature type="region of interest" description="Disordered" evidence="6">
    <location>
        <begin position="123"/>
        <end position="149"/>
    </location>
</feature>
<dbReference type="EMBL" id="BIMX01000023">
    <property type="protein sequence ID" value="GCF00870.1"/>
    <property type="molecule type" value="Genomic_DNA"/>
</dbReference>
<accession>A0A4C2EDC4</accession>
<feature type="compositionally biased region" description="Acidic residues" evidence="6">
    <location>
        <begin position="76"/>
        <end position="91"/>
    </location>
</feature>
<keyword evidence="4" id="KW-0507">mRNA processing</keyword>
<comment type="similarity">
    <text evidence="2">Belongs to the CWC15 family.</text>
</comment>
<dbReference type="Proteomes" id="UP000301737">
    <property type="component" value="Unassembled WGS sequence"/>
</dbReference>
<name>A0A4C2EDC4_9SACH</name>
<evidence type="ECO:0000256" key="5">
    <source>
        <dbReference type="ARBA" id="ARBA00023187"/>
    </source>
</evidence>
<reference evidence="7 8" key="1">
    <citation type="submission" date="2019-01" db="EMBL/GenBank/DDBJ databases">
        <title>Draft Genome Sequencing of Zygosaccharomyces mellis Ca-7.</title>
        <authorList>
            <person name="Shiwa Y."/>
            <person name="Kanesaki Y."/>
            <person name="Ishige T."/>
            <person name="Mura K."/>
            <person name="Hori T."/>
            <person name="Tamura T."/>
        </authorList>
    </citation>
    <scope>NUCLEOTIDE SEQUENCE [LARGE SCALE GENOMIC DNA]</scope>
    <source>
        <strain evidence="7 8">Ca-7</strain>
    </source>
</reference>